<dbReference type="KEGG" id="cak:Caul_1708"/>
<feature type="domain" description="ABC transporter" evidence="4">
    <location>
        <begin position="17"/>
        <end position="246"/>
    </location>
</feature>
<evidence type="ECO:0000256" key="1">
    <source>
        <dbReference type="ARBA" id="ARBA00022448"/>
    </source>
</evidence>
<keyword evidence="2" id="KW-0547">Nucleotide-binding</keyword>
<dbReference type="GO" id="GO:0016887">
    <property type="term" value="F:ATP hydrolysis activity"/>
    <property type="evidence" value="ECO:0007669"/>
    <property type="project" value="InterPro"/>
</dbReference>
<dbReference type="InterPro" id="IPR003439">
    <property type="entry name" value="ABC_transporter-like_ATP-bd"/>
</dbReference>
<organism evidence="5">
    <name type="scientific">Caulobacter sp. (strain K31)</name>
    <dbReference type="NCBI Taxonomy" id="366602"/>
    <lineage>
        <taxon>Bacteria</taxon>
        <taxon>Pseudomonadati</taxon>
        <taxon>Pseudomonadota</taxon>
        <taxon>Alphaproteobacteria</taxon>
        <taxon>Caulobacterales</taxon>
        <taxon>Caulobacteraceae</taxon>
        <taxon>Caulobacter</taxon>
    </lineage>
</organism>
<evidence type="ECO:0000256" key="2">
    <source>
        <dbReference type="ARBA" id="ARBA00022741"/>
    </source>
</evidence>
<proteinExistence type="predicted"/>
<dbReference type="HOGENOM" id="CLU_000604_1_2_5"/>
<dbReference type="STRING" id="366602.Caul_1708"/>
<dbReference type="eggNOG" id="COG1131">
    <property type="taxonomic scope" value="Bacteria"/>
</dbReference>
<dbReference type="AlphaFoldDB" id="B0T3F1"/>
<keyword evidence="3" id="KW-0067">ATP-binding</keyword>
<dbReference type="InterPro" id="IPR027417">
    <property type="entry name" value="P-loop_NTPase"/>
</dbReference>
<keyword evidence="1" id="KW-0813">Transport</keyword>
<sequence length="323" mass="34151">MTAEPVPAEPILAAPILTVKGATHAYGGKPVLRDVDLVLRPGEIYALLGPNGAGKTTLLRTICGRIRPDGGSVLLNGRDPARVPAARAGLGLVPQEIALYQNLTVAENVETFAALAGMPRAAVASAVRRALEVTRTLDRAHVPVKHLSGGYQRRANIAAAIVHDPALLILDEPTVGVDIDAREAVDAVIRGLRDLGVAVLMTTHDLDQAGALADRVGFLREGQMMLEGEPRGLITEAFGGQMEILVQLVGDVDTAGEILMAGEGLRPTGRPLIWSRLDADGYAAAGRLDKRLREIGLAPREIRVRAPSLANLFTLVTSRDQAA</sequence>
<evidence type="ECO:0000259" key="4">
    <source>
        <dbReference type="PROSITE" id="PS50893"/>
    </source>
</evidence>
<dbReference type="SUPFAM" id="SSF52540">
    <property type="entry name" value="P-loop containing nucleoside triphosphate hydrolases"/>
    <property type="match status" value="1"/>
</dbReference>
<dbReference type="SMART" id="SM00382">
    <property type="entry name" value="AAA"/>
    <property type="match status" value="1"/>
</dbReference>
<protein>
    <submittedName>
        <fullName evidence="5">ABC transporter related</fullName>
    </submittedName>
</protein>
<dbReference type="Gene3D" id="3.40.50.300">
    <property type="entry name" value="P-loop containing nucleotide triphosphate hydrolases"/>
    <property type="match status" value="1"/>
</dbReference>
<dbReference type="PROSITE" id="PS50893">
    <property type="entry name" value="ABC_TRANSPORTER_2"/>
    <property type="match status" value="1"/>
</dbReference>
<accession>B0T3F1</accession>
<dbReference type="InterPro" id="IPR050763">
    <property type="entry name" value="ABC_transporter_ATP-binding"/>
</dbReference>
<dbReference type="InterPro" id="IPR003593">
    <property type="entry name" value="AAA+_ATPase"/>
</dbReference>
<reference evidence="5" key="1">
    <citation type="submission" date="2008-01" db="EMBL/GenBank/DDBJ databases">
        <title>Complete sequence of chromosome of Caulobacter sp. K31.</title>
        <authorList>
            <consortium name="US DOE Joint Genome Institute"/>
            <person name="Copeland A."/>
            <person name="Lucas S."/>
            <person name="Lapidus A."/>
            <person name="Barry K."/>
            <person name="Glavina del Rio T."/>
            <person name="Dalin E."/>
            <person name="Tice H."/>
            <person name="Pitluck S."/>
            <person name="Bruce D."/>
            <person name="Goodwin L."/>
            <person name="Thompson L.S."/>
            <person name="Brettin T."/>
            <person name="Detter J.C."/>
            <person name="Han C."/>
            <person name="Schmutz J."/>
            <person name="Larimer F."/>
            <person name="Land M."/>
            <person name="Hauser L."/>
            <person name="Kyrpides N."/>
            <person name="Kim E."/>
            <person name="Stephens C."/>
            <person name="Richardson P."/>
        </authorList>
    </citation>
    <scope>NUCLEOTIDE SEQUENCE [LARGE SCALE GENOMIC DNA]</scope>
    <source>
        <strain evidence="5">K31</strain>
    </source>
</reference>
<dbReference type="EMBL" id="CP000927">
    <property type="protein sequence ID" value="ABZ70837.1"/>
    <property type="molecule type" value="Genomic_DNA"/>
</dbReference>
<dbReference type="PANTHER" id="PTHR42711:SF10">
    <property type="entry name" value="ABC TRANSPORTER ATP-BINDING PROTEIN"/>
    <property type="match status" value="1"/>
</dbReference>
<evidence type="ECO:0000313" key="5">
    <source>
        <dbReference type="EMBL" id="ABZ70837.1"/>
    </source>
</evidence>
<dbReference type="CDD" id="cd03230">
    <property type="entry name" value="ABC_DR_subfamily_A"/>
    <property type="match status" value="1"/>
</dbReference>
<name>B0T3F1_CAUSK</name>
<dbReference type="GO" id="GO:0005524">
    <property type="term" value="F:ATP binding"/>
    <property type="evidence" value="ECO:0007669"/>
    <property type="project" value="UniProtKB-KW"/>
</dbReference>
<dbReference type="PANTHER" id="PTHR42711">
    <property type="entry name" value="ABC TRANSPORTER ATP-BINDING PROTEIN"/>
    <property type="match status" value="1"/>
</dbReference>
<dbReference type="Pfam" id="PF00005">
    <property type="entry name" value="ABC_tran"/>
    <property type="match status" value="1"/>
</dbReference>
<evidence type="ECO:0000256" key="3">
    <source>
        <dbReference type="ARBA" id="ARBA00022840"/>
    </source>
</evidence>
<gene>
    <name evidence="5" type="ordered locus">Caul_1708</name>
</gene>